<evidence type="ECO:0000259" key="1">
    <source>
        <dbReference type="Pfam" id="PF13456"/>
    </source>
</evidence>
<dbReference type="Pfam" id="PF13456">
    <property type="entry name" value="RVT_3"/>
    <property type="match status" value="1"/>
</dbReference>
<accession>A0A2P5AHS4</accession>
<dbReference type="InterPro" id="IPR052929">
    <property type="entry name" value="RNase_H-like_EbsB-rel"/>
</dbReference>
<feature type="domain" description="RNase H type-1" evidence="1">
    <location>
        <begin position="8"/>
        <end position="114"/>
    </location>
</feature>
<dbReference type="CDD" id="cd06222">
    <property type="entry name" value="RNase_H_like"/>
    <property type="match status" value="1"/>
</dbReference>
<dbReference type="PANTHER" id="PTHR47074">
    <property type="entry name" value="BNAC02G40300D PROTEIN"/>
    <property type="match status" value="1"/>
</dbReference>
<dbReference type="EMBL" id="JXTB01000584">
    <property type="protein sequence ID" value="PON36087.1"/>
    <property type="molecule type" value="Genomic_DNA"/>
</dbReference>
<dbReference type="InterPro" id="IPR002156">
    <property type="entry name" value="RNaseH_domain"/>
</dbReference>
<name>A0A2P5AHS4_PARAD</name>
<evidence type="ECO:0000313" key="3">
    <source>
        <dbReference type="Proteomes" id="UP000237105"/>
    </source>
</evidence>
<dbReference type="InterPro" id="IPR044730">
    <property type="entry name" value="RNase_H-like_dom_plant"/>
</dbReference>
<dbReference type="AlphaFoldDB" id="A0A2P5AHS4"/>
<keyword evidence="3" id="KW-1185">Reference proteome</keyword>
<dbReference type="OrthoDB" id="1752183at2759"/>
<dbReference type="GO" id="GO:0003676">
    <property type="term" value="F:nucleic acid binding"/>
    <property type="evidence" value="ECO:0007669"/>
    <property type="project" value="InterPro"/>
</dbReference>
<dbReference type="PANTHER" id="PTHR47074:SF11">
    <property type="entry name" value="REVERSE TRANSCRIPTASE-LIKE PROTEIN"/>
    <property type="match status" value="1"/>
</dbReference>
<reference evidence="3" key="1">
    <citation type="submission" date="2016-06" db="EMBL/GenBank/DDBJ databases">
        <title>Parallel loss of symbiosis genes in relatives of nitrogen-fixing non-legume Parasponia.</title>
        <authorList>
            <person name="Van Velzen R."/>
            <person name="Holmer R."/>
            <person name="Bu F."/>
            <person name="Rutten L."/>
            <person name="Van Zeijl A."/>
            <person name="Liu W."/>
            <person name="Santuari L."/>
            <person name="Cao Q."/>
            <person name="Sharma T."/>
            <person name="Shen D."/>
            <person name="Roswanjaya Y."/>
            <person name="Wardhani T."/>
            <person name="Kalhor M.S."/>
            <person name="Jansen J."/>
            <person name="Van den Hoogen J."/>
            <person name="Gungor B."/>
            <person name="Hartog M."/>
            <person name="Hontelez J."/>
            <person name="Verver J."/>
            <person name="Yang W.-C."/>
            <person name="Schijlen E."/>
            <person name="Repin R."/>
            <person name="Schilthuizen M."/>
            <person name="Schranz E."/>
            <person name="Heidstra R."/>
            <person name="Miyata K."/>
            <person name="Fedorova E."/>
            <person name="Kohlen W."/>
            <person name="Bisseling T."/>
            <person name="Smit S."/>
            <person name="Geurts R."/>
        </authorList>
    </citation>
    <scope>NUCLEOTIDE SEQUENCE [LARGE SCALE GENOMIC DNA]</scope>
    <source>
        <strain evidence="3">cv. WU1-14</strain>
    </source>
</reference>
<comment type="caution">
    <text evidence="2">The sequence shown here is derived from an EMBL/GenBank/DDBJ whole genome shotgun (WGS) entry which is preliminary data.</text>
</comment>
<proteinExistence type="predicted"/>
<sequence>MEAGGRIGFGDIVRNHLSDILATFCLDIHMVCSVELSEAIALHHDIFIAKSTGLFLLLIESDTINAVNLVKNPAVCLVDIGVVIRDIHHLFSFISGSSVHFVSRSCNKMAQCLVGRGTSMAFVYR</sequence>
<dbReference type="GO" id="GO:0004523">
    <property type="term" value="F:RNA-DNA hybrid ribonuclease activity"/>
    <property type="evidence" value="ECO:0007669"/>
    <property type="project" value="InterPro"/>
</dbReference>
<protein>
    <recommendedName>
        <fullName evidence="1">RNase H type-1 domain-containing protein</fullName>
    </recommendedName>
</protein>
<gene>
    <name evidence="2" type="ORF">PanWU01x14_331170</name>
</gene>
<evidence type="ECO:0000313" key="2">
    <source>
        <dbReference type="EMBL" id="PON36087.1"/>
    </source>
</evidence>
<dbReference type="Proteomes" id="UP000237105">
    <property type="component" value="Unassembled WGS sequence"/>
</dbReference>
<organism evidence="2 3">
    <name type="scientific">Parasponia andersonii</name>
    <name type="common">Sponia andersonii</name>
    <dbReference type="NCBI Taxonomy" id="3476"/>
    <lineage>
        <taxon>Eukaryota</taxon>
        <taxon>Viridiplantae</taxon>
        <taxon>Streptophyta</taxon>
        <taxon>Embryophyta</taxon>
        <taxon>Tracheophyta</taxon>
        <taxon>Spermatophyta</taxon>
        <taxon>Magnoliopsida</taxon>
        <taxon>eudicotyledons</taxon>
        <taxon>Gunneridae</taxon>
        <taxon>Pentapetalae</taxon>
        <taxon>rosids</taxon>
        <taxon>fabids</taxon>
        <taxon>Rosales</taxon>
        <taxon>Cannabaceae</taxon>
        <taxon>Parasponia</taxon>
    </lineage>
</organism>